<dbReference type="EC" id="2.7.4.6" evidence="3"/>
<keyword evidence="5 8" id="KW-0418">Kinase</keyword>
<comment type="cofactor">
    <cofactor evidence="1">
        <name>Mg(2+)</name>
        <dbReference type="ChEBI" id="CHEBI:18420"/>
    </cofactor>
</comment>
<evidence type="ECO:0000256" key="5">
    <source>
        <dbReference type="ARBA" id="ARBA00022777"/>
    </source>
</evidence>
<dbReference type="SUPFAM" id="SSF54919">
    <property type="entry name" value="Nucleoside diphosphate kinase, NDK"/>
    <property type="match status" value="1"/>
</dbReference>
<evidence type="ECO:0000259" key="7">
    <source>
        <dbReference type="SMART" id="SM00562"/>
    </source>
</evidence>
<proteinExistence type="inferred from homology"/>
<evidence type="ECO:0000313" key="8">
    <source>
        <dbReference type="EMBL" id="PIT96825.1"/>
    </source>
</evidence>
<accession>A0A2M6WVJ2</accession>
<evidence type="ECO:0000256" key="3">
    <source>
        <dbReference type="ARBA" id="ARBA00012966"/>
    </source>
</evidence>
<dbReference type="GO" id="GO:0004550">
    <property type="term" value="F:nucleoside diphosphate kinase activity"/>
    <property type="evidence" value="ECO:0007669"/>
    <property type="project" value="UniProtKB-EC"/>
</dbReference>
<evidence type="ECO:0000256" key="1">
    <source>
        <dbReference type="ARBA" id="ARBA00001946"/>
    </source>
</evidence>
<dbReference type="InterPro" id="IPR036850">
    <property type="entry name" value="NDK-like_dom_sf"/>
</dbReference>
<comment type="caution">
    <text evidence="8">The sequence shown here is derived from an EMBL/GenBank/DDBJ whole genome shotgun (WGS) entry which is preliminary data.</text>
</comment>
<dbReference type="PANTHER" id="PTHR11349">
    <property type="entry name" value="NUCLEOSIDE DIPHOSPHATE KINASE"/>
    <property type="match status" value="1"/>
</dbReference>
<dbReference type="AlphaFoldDB" id="A0A2M6WVJ2"/>
<organism evidence="8 9">
    <name type="scientific">Candidatus Campbellbacteria bacterium CG10_big_fil_rev_8_21_14_0_10_35_52</name>
    <dbReference type="NCBI Taxonomy" id="1974527"/>
    <lineage>
        <taxon>Bacteria</taxon>
        <taxon>Candidatus Campbelliibacteriota</taxon>
    </lineage>
</organism>
<comment type="similarity">
    <text evidence="2 6">Belongs to the NDK family.</text>
</comment>
<evidence type="ECO:0000256" key="4">
    <source>
        <dbReference type="ARBA" id="ARBA00022679"/>
    </source>
</evidence>
<evidence type="ECO:0000256" key="2">
    <source>
        <dbReference type="ARBA" id="ARBA00008142"/>
    </source>
</evidence>
<gene>
    <name evidence="8" type="ORF">COT82_01140</name>
</gene>
<dbReference type="PROSITE" id="PS51374">
    <property type="entry name" value="NDPK_LIKE"/>
    <property type="match status" value="1"/>
</dbReference>
<dbReference type="SMART" id="SM00562">
    <property type="entry name" value="NDK"/>
    <property type="match status" value="1"/>
</dbReference>
<dbReference type="InterPro" id="IPR034907">
    <property type="entry name" value="NDK-like_dom"/>
</dbReference>
<comment type="caution">
    <text evidence="6">Lacks conserved residue(s) required for the propagation of feature annotation.</text>
</comment>
<name>A0A2M6WVJ2_9BACT</name>
<sequence>MKDRHPKKERTFVIIKPDGVQRSLIGEIIKRYEKIGLKLIGLKMGVATPDMIEKHYTIDTEWMRKTGEKTIANYKEKGLKPPSEDPIEITKVVLNNLKKYMTSGPVIIMVWQGAHAVGIVRKITGATEPLTSDVGTIRGDFVLDSYVMSDTDGRAVRNILHASGTVEEAEKEIALWFKEDELINYSTIQEVILYDVDLDGILE</sequence>
<reference evidence="9" key="1">
    <citation type="submission" date="2017-09" db="EMBL/GenBank/DDBJ databases">
        <title>Depth-based differentiation of microbial function through sediment-hosted aquifers and enrichment of novel symbionts in the deep terrestrial subsurface.</title>
        <authorList>
            <person name="Probst A.J."/>
            <person name="Ladd B."/>
            <person name="Jarett J.K."/>
            <person name="Geller-Mcgrath D.E."/>
            <person name="Sieber C.M.K."/>
            <person name="Emerson J.B."/>
            <person name="Anantharaman K."/>
            <person name="Thomas B.C."/>
            <person name="Malmstrom R."/>
            <person name="Stieglmeier M."/>
            <person name="Klingl A."/>
            <person name="Woyke T."/>
            <person name="Ryan C.M."/>
            <person name="Banfield J.F."/>
        </authorList>
    </citation>
    <scope>NUCLEOTIDE SEQUENCE [LARGE SCALE GENOMIC DNA]</scope>
</reference>
<dbReference type="CDD" id="cd04413">
    <property type="entry name" value="NDPk_I"/>
    <property type="match status" value="1"/>
</dbReference>
<dbReference type="Gene3D" id="3.30.70.141">
    <property type="entry name" value="Nucleoside diphosphate kinase-like domain"/>
    <property type="match status" value="1"/>
</dbReference>
<evidence type="ECO:0000313" key="9">
    <source>
        <dbReference type="Proteomes" id="UP000230481"/>
    </source>
</evidence>
<feature type="domain" description="Nucleoside diphosphate kinase-like" evidence="7">
    <location>
        <begin position="8"/>
        <end position="184"/>
    </location>
</feature>
<keyword evidence="4 8" id="KW-0808">Transferase</keyword>
<dbReference type="EMBL" id="PFAA01000024">
    <property type="protein sequence ID" value="PIT96825.1"/>
    <property type="molecule type" value="Genomic_DNA"/>
</dbReference>
<protein>
    <recommendedName>
        <fullName evidence="3">nucleoside-diphosphate kinase</fullName>
        <ecNumber evidence="3">2.7.4.6</ecNumber>
    </recommendedName>
</protein>
<evidence type="ECO:0000256" key="6">
    <source>
        <dbReference type="PROSITE-ProRule" id="PRU00706"/>
    </source>
</evidence>
<dbReference type="Pfam" id="PF00334">
    <property type="entry name" value="NDK"/>
    <property type="match status" value="2"/>
</dbReference>
<dbReference type="Proteomes" id="UP000230481">
    <property type="component" value="Unassembled WGS sequence"/>
</dbReference>